<comment type="caution">
    <text evidence="7">The sequence shown here is derived from an EMBL/GenBank/DDBJ whole genome shotgun (WGS) entry which is preliminary data.</text>
</comment>
<dbReference type="GO" id="GO:0006529">
    <property type="term" value="P:asparagine biosynthetic process"/>
    <property type="evidence" value="ECO:0007669"/>
    <property type="project" value="InterPro"/>
</dbReference>
<reference evidence="7 8" key="1">
    <citation type="submission" date="2017-09" db="EMBL/GenBank/DDBJ databases">
        <title>Depth-based differentiation of microbial function through sediment-hosted aquifers and enrichment of novel symbionts in the deep terrestrial subsurface.</title>
        <authorList>
            <person name="Probst A.J."/>
            <person name="Ladd B."/>
            <person name="Jarett J.K."/>
            <person name="Geller-Mcgrath D.E."/>
            <person name="Sieber C.M."/>
            <person name="Emerson J.B."/>
            <person name="Anantharaman K."/>
            <person name="Thomas B.C."/>
            <person name="Malmstrom R."/>
            <person name="Stieglmeier M."/>
            <person name="Klingl A."/>
            <person name="Woyke T."/>
            <person name="Ryan C.M."/>
            <person name="Banfield J.F."/>
        </authorList>
    </citation>
    <scope>NUCLEOTIDE SEQUENCE [LARGE SCALE GENOMIC DNA]</scope>
    <source>
        <strain evidence="7">CG17_big_fil_post_rev_8_21_14_2_50_48_46</strain>
    </source>
</reference>
<dbReference type="InterPro" id="IPR051786">
    <property type="entry name" value="ASN_synthetase/amidase"/>
</dbReference>
<dbReference type="EC" id="6.3.5.4" evidence="3"/>
<dbReference type="AlphaFoldDB" id="A0A2M7FYR3"/>
<feature type="site" description="Important for beta-aspartyl-AMP intermediate formation" evidence="5">
    <location>
        <position position="346"/>
    </location>
</feature>
<organism evidence="7 8">
    <name type="scientific">bacterium (Candidatus Blackallbacteria) CG17_big_fil_post_rev_8_21_14_2_50_48_46</name>
    <dbReference type="NCBI Taxonomy" id="2014261"/>
    <lineage>
        <taxon>Bacteria</taxon>
        <taxon>Candidatus Blackallbacteria</taxon>
    </lineage>
</organism>
<dbReference type="GO" id="GO:0005829">
    <property type="term" value="C:cytosol"/>
    <property type="evidence" value="ECO:0007669"/>
    <property type="project" value="TreeGrafter"/>
</dbReference>
<dbReference type="Proteomes" id="UP000231019">
    <property type="component" value="Unassembled WGS sequence"/>
</dbReference>
<protein>
    <recommendedName>
        <fullName evidence="3">asparagine synthase (glutamine-hydrolyzing)</fullName>
        <ecNumber evidence="3">6.3.5.4</ecNumber>
    </recommendedName>
</protein>
<evidence type="ECO:0000313" key="7">
    <source>
        <dbReference type="EMBL" id="PIW14197.1"/>
    </source>
</evidence>
<dbReference type="CDD" id="cd01991">
    <property type="entry name" value="Asn_synthase_B_C"/>
    <property type="match status" value="1"/>
</dbReference>
<dbReference type="InterPro" id="IPR029055">
    <property type="entry name" value="Ntn_hydrolases_N"/>
</dbReference>
<dbReference type="Gene3D" id="3.60.20.10">
    <property type="entry name" value="Glutamine Phosphoribosylpyrophosphate, subunit 1, domain 1"/>
    <property type="match status" value="1"/>
</dbReference>
<dbReference type="PIRSF" id="PIRSF001589">
    <property type="entry name" value="Asn_synthetase_glu-h"/>
    <property type="match status" value="1"/>
</dbReference>
<dbReference type="InterPro" id="IPR001962">
    <property type="entry name" value="Asn_synthase"/>
</dbReference>
<feature type="domain" description="Asparagine synthetase" evidence="6">
    <location>
        <begin position="223"/>
        <end position="574"/>
    </location>
</feature>
<comment type="pathway">
    <text evidence="1">Amino-acid biosynthesis; L-asparagine biosynthesis; L-asparagine from L-aspartate (L-Gln route): step 1/1.</text>
</comment>
<dbReference type="EMBL" id="PFFQ01000063">
    <property type="protein sequence ID" value="PIW14197.1"/>
    <property type="molecule type" value="Genomic_DNA"/>
</dbReference>
<accession>A0A2M7FYR3</accession>
<name>A0A2M7FYR3_9BACT</name>
<evidence type="ECO:0000259" key="6">
    <source>
        <dbReference type="Pfam" id="PF00733"/>
    </source>
</evidence>
<dbReference type="GO" id="GO:0004066">
    <property type="term" value="F:asparagine synthase (glutamine-hydrolyzing) activity"/>
    <property type="evidence" value="ECO:0007669"/>
    <property type="project" value="UniProtKB-EC"/>
</dbReference>
<evidence type="ECO:0000256" key="2">
    <source>
        <dbReference type="ARBA" id="ARBA00005752"/>
    </source>
</evidence>
<evidence type="ECO:0000256" key="1">
    <source>
        <dbReference type="ARBA" id="ARBA00005187"/>
    </source>
</evidence>
<dbReference type="SUPFAM" id="SSF52402">
    <property type="entry name" value="Adenine nucleotide alpha hydrolases-like"/>
    <property type="match status" value="1"/>
</dbReference>
<evidence type="ECO:0000313" key="8">
    <source>
        <dbReference type="Proteomes" id="UP000231019"/>
    </source>
</evidence>
<dbReference type="SUPFAM" id="SSF56235">
    <property type="entry name" value="N-terminal nucleophile aminohydrolases (Ntn hydrolases)"/>
    <property type="match status" value="1"/>
</dbReference>
<comment type="catalytic activity">
    <reaction evidence="4">
        <text>L-aspartate + L-glutamine + ATP + H2O = L-asparagine + L-glutamate + AMP + diphosphate + H(+)</text>
        <dbReference type="Rhea" id="RHEA:12228"/>
        <dbReference type="ChEBI" id="CHEBI:15377"/>
        <dbReference type="ChEBI" id="CHEBI:15378"/>
        <dbReference type="ChEBI" id="CHEBI:29985"/>
        <dbReference type="ChEBI" id="CHEBI:29991"/>
        <dbReference type="ChEBI" id="CHEBI:30616"/>
        <dbReference type="ChEBI" id="CHEBI:33019"/>
        <dbReference type="ChEBI" id="CHEBI:58048"/>
        <dbReference type="ChEBI" id="CHEBI:58359"/>
        <dbReference type="ChEBI" id="CHEBI:456215"/>
        <dbReference type="EC" id="6.3.5.4"/>
    </reaction>
</comment>
<dbReference type="PANTHER" id="PTHR43284:SF1">
    <property type="entry name" value="ASPARAGINE SYNTHETASE"/>
    <property type="match status" value="1"/>
</dbReference>
<comment type="similarity">
    <text evidence="2">Belongs to the asparagine synthetase family.</text>
</comment>
<gene>
    <name evidence="7" type="ORF">COW36_22740</name>
</gene>
<dbReference type="Gene3D" id="3.40.50.620">
    <property type="entry name" value="HUPs"/>
    <property type="match status" value="1"/>
</dbReference>
<dbReference type="InterPro" id="IPR006426">
    <property type="entry name" value="Asn_synth_AEB"/>
</dbReference>
<evidence type="ECO:0000256" key="4">
    <source>
        <dbReference type="ARBA" id="ARBA00048741"/>
    </source>
</evidence>
<dbReference type="Pfam" id="PF00733">
    <property type="entry name" value="Asn_synthase"/>
    <property type="match status" value="1"/>
</dbReference>
<evidence type="ECO:0000256" key="3">
    <source>
        <dbReference type="ARBA" id="ARBA00012737"/>
    </source>
</evidence>
<sequence>MMVEGEILVSLGLSKKQTHVRPLAKGELVLPGQRQRNFPVIAGGVGLSVSQTHTLEQSWRAQGVIPQFMQGLRFESYACEVGGQDLRTAQAWKQQIQQGQISAVKGGFVVADHESDRQLSLYRDPMGERTLFYTRIGAGLIYASNLDLLLASGMVQRSLNLDALARYLSYAYLPGRETLLNDVFELLPGEALHWSQGEVKTEHFWTLPEIDRECSEETAIRLLREELESAILRRMPAQETVCASLSGGIDSSLVVALLSKFSLSKVRTWSVSFGEKYRNELPFSQALAEAAQTEHQILEIMPQTVMHFLDATLACLGNPIGDPLTVPNALLFRTANAYGPVLFNGEGGDPLFGGPKNIPMLLSALYLQETKTPEFELARTYLHSYRKLYADLPQLFEPETLKALTPGGLEKDLIPWFSAQSEQSLVHQLMSANTRLKGSHHILYKVNAISQKLGVYPASPLFDKNIAELAFSMPPQFKLRGGVEKYILKQAVSDLLPAQILNRPKSGMQVPVEQWFKPGGPLNREAKHRLRNLAKYPWFKRDYFQRLAAWDLGGYLPRHGLKVWILLSLEAWLRYYIGGP</sequence>
<evidence type="ECO:0000256" key="5">
    <source>
        <dbReference type="PIRSR" id="PIRSR001589-3"/>
    </source>
</evidence>
<proteinExistence type="inferred from homology"/>
<dbReference type="InterPro" id="IPR014729">
    <property type="entry name" value="Rossmann-like_a/b/a_fold"/>
</dbReference>
<dbReference type="PANTHER" id="PTHR43284">
    <property type="entry name" value="ASPARAGINE SYNTHETASE (GLUTAMINE-HYDROLYZING)"/>
    <property type="match status" value="1"/>
</dbReference>